<feature type="compositionally biased region" description="Low complexity" evidence="8">
    <location>
        <begin position="118"/>
        <end position="138"/>
    </location>
</feature>
<evidence type="ECO:0000313" key="10">
    <source>
        <dbReference type="EMBL" id="KOO22096.1"/>
    </source>
</evidence>
<dbReference type="InterPro" id="IPR019821">
    <property type="entry name" value="Kinesin_motor_CS"/>
</dbReference>
<dbReference type="InterPro" id="IPR036961">
    <property type="entry name" value="Kinesin_motor_dom_sf"/>
</dbReference>
<feature type="compositionally biased region" description="Basic and acidic residues" evidence="8">
    <location>
        <begin position="694"/>
        <end position="715"/>
    </location>
</feature>
<keyword evidence="2" id="KW-0963">Cytoplasm</keyword>
<evidence type="ECO:0000256" key="7">
    <source>
        <dbReference type="SAM" id="Coils"/>
    </source>
</evidence>
<reference evidence="11" key="1">
    <citation type="journal article" date="2015" name="PLoS Genet.">
        <title>Genome Sequence and Transcriptome Analyses of Chrysochromulina tobin: Metabolic Tools for Enhanced Algal Fitness in the Prominent Order Prymnesiales (Haptophyceae).</title>
        <authorList>
            <person name="Hovde B.T."/>
            <person name="Deodato C.R."/>
            <person name="Hunsperger H.M."/>
            <person name="Ryken S.A."/>
            <person name="Yost W."/>
            <person name="Jha R.K."/>
            <person name="Patterson J."/>
            <person name="Monnat R.J. Jr."/>
            <person name="Barlow S.B."/>
            <person name="Starkenburg S.R."/>
            <person name="Cattolico R.A."/>
        </authorList>
    </citation>
    <scope>NUCLEOTIDE SEQUENCE</scope>
    <source>
        <strain evidence="11">CCMP291</strain>
    </source>
</reference>
<feature type="coiled-coil region" evidence="7">
    <location>
        <begin position="551"/>
        <end position="610"/>
    </location>
</feature>
<dbReference type="InterPro" id="IPR027640">
    <property type="entry name" value="Kinesin-like_fam"/>
</dbReference>
<dbReference type="Proteomes" id="UP000037460">
    <property type="component" value="Unassembled WGS sequence"/>
</dbReference>
<accession>A0A0M0J672</accession>
<dbReference type="Gene3D" id="3.40.850.10">
    <property type="entry name" value="Kinesin motor domain"/>
    <property type="match status" value="2"/>
</dbReference>
<feature type="coiled-coil region" evidence="7">
    <location>
        <begin position="857"/>
        <end position="916"/>
    </location>
</feature>
<dbReference type="SUPFAM" id="SSF52540">
    <property type="entry name" value="P-loop containing nucleoside triphosphate hydrolases"/>
    <property type="match status" value="1"/>
</dbReference>
<keyword evidence="11" id="KW-1185">Reference proteome</keyword>
<sequence>MQQAQAKRPPRAPSPAANVSPLRRVTSAPTKAGSKLRPPASRSRSPGGAADVMASGDFSGENRRRSSSFGSRSGSPSAGGFGVTPGRPRRSNSPESTGQPLARSRSPVASPLALLDESGGASAPRTASRASSPPASCGFRQSSVRVAVRVRPSGNAHESAAVSVSGRTVTLTGGPLTHHYGKPGEGKDDAQVFAYDHAFGPSADQLSVFAACGAPLVKEILEGFNATIFAYGQTGSGKTHTMLGTALEPGLVPRSAYFLFERLQAMRARDASKVRADEAATPRAAKSSDDEGDEEEDAGGGEGGGEEAADVIDLISRGNGQRATAATKMNAASSRSHAVFTLVLEQQVPVDEDEAGEAGEALAADADEDADTAATDEGIVPTEESEAGATLSSGGSSATASRRRARRSMRTLRSKLNLVDLAGSERAKLSGADEDKKMMSECVAINKSLAALGNVIAALSGGRATHVPYRESKLTQLLEESLGGNAQTVMINAVSPHSSHYAETLSTLQWAKRAQSIVNVSVQGEAVDASAASEQMAAMAKLQKQALAEAAQQSRERQIEMQSELDQMRAEVQRATADAAAAREEAKAARKQLKQQVEEVRRAAREQSEHELAISKGEMHAEQQQAIAQAIAAKELEWKRQLAEAESASTHLASARANQLHIASELAAAAERETKLQLSLKTLVASHTAVKATLESEREKRKEAEAHAKQARDAARAASEAEASELDAAMAKAREAANERVEALKAETEKRISQVRQKAEARVAEAEARLMAATEAATAAQAAMRSVEAQKARAAAEEAAALAAKQEALATVAAAEARSAVSSQHRQALEAQVLQAAAAADGLKVEAAASKAQAASLAATNTALAAANQALEAQQEAARAARDDALDAAAAATASKEDLQAEISNLRAEVSRSRDAVAQAMMSVHVTSEAEAESARHSAQHGGRGGKGSEEPGKDSPNLLSNVFRRAAEGSSAGLGESPSMATPAPETQHHISSCMTTDEIKARCADASIDFIQPGPGCYPHAWTLA</sequence>
<organism evidence="10 11">
    <name type="scientific">Chrysochromulina tobinii</name>
    <dbReference type="NCBI Taxonomy" id="1460289"/>
    <lineage>
        <taxon>Eukaryota</taxon>
        <taxon>Haptista</taxon>
        <taxon>Haptophyta</taxon>
        <taxon>Prymnesiophyceae</taxon>
        <taxon>Prymnesiales</taxon>
        <taxon>Chrysochromulinaceae</taxon>
        <taxon>Chrysochromulina</taxon>
    </lineage>
</organism>
<dbReference type="PROSITE" id="PS00411">
    <property type="entry name" value="KINESIN_MOTOR_1"/>
    <property type="match status" value="1"/>
</dbReference>
<evidence type="ECO:0000256" key="4">
    <source>
        <dbReference type="ARBA" id="ARBA00022840"/>
    </source>
</evidence>
<feature type="region of interest" description="Disordered" evidence="8">
    <location>
        <begin position="694"/>
        <end position="723"/>
    </location>
</feature>
<evidence type="ECO:0000256" key="3">
    <source>
        <dbReference type="ARBA" id="ARBA00022741"/>
    </source>
</evidence>
<evidence type="ECO:0000256" key="6">
    <source>
        <dbReference type="PROSITE-ProRule" id="PRU00283"/>
    </source>
</evidence>
<comment type="similarity">
    <text evidence="6">Belongs to the TRAFAC class myosin-kinesin ATPase superfamily. Kinesin family.</text>
</comment>
<protein>
    <submittedName>
        <fullName evidence="10">Protein osm-isoform a</fullName>
    </submittedName>
</protein>
<comment type="subcellular location">
    <subcellularLocation>
        <location evidence="1">Cytoplasm</location>
    </subcellularLocation>
</comment>
<dbReference type="Pfam" id="PF00225">
    <property type="entry name" value="Kinesin"/>
    <property type="match status" value="3"/>
</dbReference>
<keyword evidence="4 6" id="KW-0067">ATP-binding</keyword>
<dbReference type="GO" id="GO:0005737">
    <property type="term" value="C:cytoplasm"/>
    <property type="evidence" value="ECO:0007669"/>
    <property type="project" value="UniProtKB-SubCell"/>
</dbReference>
<dbReference type="EMBL" id="JWZX01003311">
    <property type="protein sequence ID" value="KOO22096.1"/>
    <property type="molecule type" value="Genomic_DNA"/>
</dbReference>
<evidence type="ECO:0000256" key="1">
    <source>
        <dbReference type="ARBA" id="ARBA00004496"/>
    </source>
</evidence>
<feature type="compositionally biased region" description="Low complexity" evidence="8">
    <location>
        <begin position="387"/>
        <end position="400"/>
    </location>
</feature>
<dbReference type="PROSITE" id="PS50067">
    <property type="entry name" value="KINESIN_MOTOR_2"/>
    <property type="match status" value="1"/>
</dbReference>
<dbReference type="InterPro" id="IPR027417">
    <property type="entry name" value="P-loop_NTPase"/>
</dbReference>
<evidence type="ECO:0000256" key="2">
    <source>
        <dbReference type="ARBA" id="ARBA00022490"/>
    </source>
</evidence>
<dbReference type="GO" id="GO:0003777">
    <property type="term" value="F:microtubule motor activity"/>
    <property type="evidence" value="ECO:0007669"/>
    <property type="project" value="InterPro"/>
</dbReference>
<feature type="compositionally biased region" description="Low complexity" evidence="8">
    <location>
        <begin position="67"/>
        <end position="76"/>
    </location>
</feature>
<dbReference type="PANTHER" id="PTHR47969:SF15">
    <property type="entry name" value="CHROMOSOME-ASSOCIATED KINESIN KIF4A-RELATED"/>
    <property type="match status" value="1"/>
</dbReference>
<dbReference type="GO" id="GO:0005875">
    <property type="term" value="C:microtubule associated complex"/>
    <property type="evidence" value="ECO:0007669"/>
    <property type="project" value="TreeGrafter"/>
</dbReference>
<dbReference type="GO" id="GO:0007018">
    <property type="term" value="P:microtubule-based movement"/>
    <property type="evidence" value="ECO:0007669"/>
    <property type="project" value="InterPro"/>
</dbReference>
<dbReference type="SMART" id="SM00129">
    <property type="entry name" value="KISc"/>
    <property type="match status" value="1"/>
</dbReference>
<dbReference type="PANTHER" id="PTHR47969">
    <property type="entry name" value="CHROMOSOME-ASSOCIATED KINESIN KIF4A-RELATED"/>
    <property type="match status" value="1"/>
</dbReference>
<gene>
    <name evidence="10" type="ORF">Ctob_002554</name>
</gene>
<evidence type="ECO:0000259" key="9">
    <source>
        <dbReference type="PROSITE" id="PS50067"/>
    </source>
</evidence>
<evidence type="ECO:0000256" key="8">
    <source>
        <dbReference type="SAM" id="MobiDB-lite"/>
    </source>
</evidence>
<keyword evidence="3 6" id="KW-0547">Nucleotide-binding</keyword>
<dbReference type="CDD" id="cd00106">
    <property type="entry name" value="KISc"/>
    <property type="match status" value="1"/>
</dbReference>
<feature type="region of interest" description="Disordered" evidence="8">
    <location>
        <begin position="1"/>
        <end position="138"/>
    </location>
</feature>
<comment type="caution">
    <text evidence="10">The sequence shown here is derived from an EMBL/GenBank/DDBJ whole genome shotgun (WGS) entry which is preliminary data.</text>
</comment>
<feature type="compositionally biased region" description="Basic and acidic residues" evidence="8">
    <location>
        <begin position="270"/>
        <end position="280"/>
    </location>
</feature>
<keyword evidence="5 7" id="KW-0175">Coiled coil</keyword>
<dbReference type="GO" id="GO:0008017">
    <property type="term" value="F:microtubule binding"/>
    <property type="evidence" value="ECO:0007669"/>
    <property type="project" value="InterPro"/>
</dbReference>
<dbReference type="InterPro" id="IPR001752">
    <property type="entry name" value="Kinesin_motor_dom"/>
</dbReference>
<dbReference type="GO" id="GO:0005524">
    <property type="term" value="F:ATP binding"/>
    <property type="evidence" value="ECO:0007669"/>
    <property type="project" value="UniProtKB-UniRule"/>
</dbReference>
<feature type="domain" description="Kinesin motor" evidence="9">
    <location>
        <begin position="143"/>
        <end position="517"/>
    </location>
</feature>
<feature type="compositionally biased region" description="Acidic residues" evidence="8">
    <location>
        <begin position="290"/>
        <end position="307"/>
    </location>
</feature>
<dbReference type="GO" id="GO:0007052">
    <property type="term" value="P:mitotic spindle organization"/>
    <property type="evidence" value="ECO:0007669"/>
    <property type="project" value="TreeGrafter"/>
</dbReference>
<proteinExistence type="inferred from homology"/>
<dbReference type="AlphaFoldDB" id="A0A0M0J672"/>
<feature type="region of interest" description="Disordered" evidence="8">
    <location>
        <begin position="380"/>
        <end position="409"/>
    </location>
</feature>
<feature type="region of interest" description="Disordered" evidence="8">
    <location>
        <begin position="270"/>
        <end position="307"/>
    </location>
</feature>
<evidence type="ECO:0000256" key="5">
    <source>
        <dbReference type="ARBA" id="ARBA00023054"/>
    </source>
</evidence>
<name>A0A0M0J672_9EUKA</name>
<evidence type="ECO:0000313" key="11">
    <source>
        <dbReference type="Proteomes" id="UP000037460"/>
    </source>
</evidence>
<feature type="binding site" evidence="6">
    <location>
        <begin position="232"/>
        <end position="239"/>
    </location>
    <ligand>
        <name>ATP</name>
        <dbReference type="ChEBI" id="CHEBI:30616"/>
    </ligand>
</feature>
<dbReference type="GO" id="GO:0051231">
    <property type="term" value="P:spindle elongation"/>
    <property type="evidence" value="ECO:0007669"/>
    <property type="project" value="TreeGrafter"/>
</dbReference>
<dbReference type="PRINTS" id="PR00380">
    <property type="entry name" value="KINESINHEAVY"/>
</dbReference>
<keyword evidence="6" id="KW-0505">Motor protein</keyword>
<feature type="region of interest" description="Disordered" evidence="8">
    <location>
        <begin position="923"/>
        <end position="990"/>
    </location>
</feature>
<dbReference type="OrthoDB" id="3176171at2759"/>